<evidence type="ECO:0000256" key="10">
    <source>
        <dbReference type="SAM" id="Phobius"/>
    </source>
</evidence>
<evidence type="ECO:0000256" key="8">
    <source>
        <dbReference type="ARBA" id="ARBA00023136"/>
    </source>
</evidence>
<dbReference type="PROSITE" id="PS50192">
    <property type="entry name" value="T_SNARE"/>
    <property type="match status" value="1"/>
</dbReference>
<dbReference type="GO" id="GO:0042147">
    <property type="term" value="P:retrograde transport, endosome to Golgi"/>
    <property type="evidence" value="ECO:0007669"/>
    <property type="project" value="TreeGrafter"/>
</dbReference>
<dbReference type="AlphaFoldDB" id="A0A0C9UA40"/>
<protein>
    <recommendedName>
        <fullName evidence="11">t-SNARE coiled-coil homology domain-containing protein</fullName>
    </recommendedName>
</protein>
<sequence>KDLHSTSARSDLLSSSTSPADDPYSASASDRTRLLAGTTILEDSSRRLEESQRIALETEEVGADTLRNLRSQREQIEHARDTLHRADGSIDRASGTLKKMVRRMHLQRYTTIAIVVVLVILIGLILWFKLS</sequence>
<dbReference type="GO" id="GO:0005829">
    <property type="term" value="C:cytosol"/>
    <property type="evidence" value="ECO:0007669"/>
    <property type="project" value="GOC"/>
</dbReference>
<accession>A0A0C9UA40</accession>
<keyword evidence="6 10" id="KW-1133">Transmembrane helix</keyword>
<dbReference type="SMART" id="SM00397">
    <property type="entry name" value="t_SNARE"/>
    <property type="match status" value="1"/>
</dbReference>
<keyword evidence="5" id="KW-0653">Protein transport</keyword>
<organism evidence="13 14">
    <name type="scientific">Sphaerobolus stellatus (strain SS14)</name>
    <dbReference type="NCBI Taxonomy" id="990650"/>
    <lineage>
        <taxon>Eukaryota</taxon>
        <taxon>Fungi</taxon>
        <taxon>Dikarya</taxon>
        <taxon>Basidiomycota</taxon>
        <taxon>Agaricomycotina</taxon>
        <taxon>Agaricomycetes</taxon>
        <taxon>Phallomycetidae</taxon>
        <taxon>Geastrales</taxon>
        <taxon>Sphaerobolaceae</taxon>
        <taxon>Sphaerobolus</taxon>
    </lineage>
</organism>
<dbReference type="SUPFAM" id="SSF58038">
    <property type="entry name" value="SNARE fusion complex"/>
    <property type="match status" value="1"/>
</dbReference>
<evidence type="ECO:0000256" key="6">
    <source>
        <dbReference type="ARBA" id="ARBA00022989"/>
    </source>
</evidence>
<dbReference type="GO" id="GO:0048280">
    <property type="term" value="P:vesicle fusion with Golgi apparatus"/>
    <property type="evidence" value="ECO:0007669"/>
    <property type="project" value="TreeGrafter"/>
</dbReference>
<reference evidence="13 14" key="1">
    <citation type="submission" date="2014-06" db="EMBL/GenBank/DDBJ databases">
        <title>Evolutionary Origins and Diversification of the Mycorrhizal Mutualists.</title>
        <authorList>
            <consortium name="DOE Joint Genome Institute"/>
            <consortium name="Mycorrhizal Genomics Consortium"/>
            <person name="Kohler A."/>
            <person name="Kuo A."/>
            <person name="Nagy L.G."/>
            <person name="Floudas D."/>
            <person name="Copeland A."/>
            <person name="Barry K.W."/>
            <person name="Cichocki N."/>
            <person name="Veneault-Fourrey C."/>
            <person name="LaButti K."/>
            <person name="Lindquist E.A."/>
            <person name="Lipzen A."/>
            <person name="Lundell T."/>
            <person name="Morin E."/>
            <person name="Murat C."/>
            <person name="Riley R."/>
            <person name="Ohm R."/>
            <person name="Sun H."/>
            <person name="Tunlid A."/>
            <person name="Henrissat B."/>
            <person name="Grigoriev I.V."/>
            <person name="Hibbett D.S."/>
            <person name="Martin F."/>
        </authorList>
    </citation>
    <scope>NUCLEOTIDE SEQUENCE [LARGE SCALE GENOMIC DNA]</scope>
    <source>
        <strain evidence="13 14">SS14</strain>
    </source>
</reference>
<keyword evidence="14" id="KW-1185">Reference proteome</keyword>
<dbReference type="GO" id="GO:0015031">
    <property type="term" value="P:protein transport"/>
    <property type="evidence" value="ECO:0007669"/>
    <property type="project" value="UniProtKB-KW"/>
</dbReference>
<keyword evidence="8 10" id="KW-0472">Membrane</keyword>
<keyword evidence="3" id="KW-0813">Transport</keyword>
<proteinExistence type="inferred from homology"/>
<feature type="region of interest" description="Disordered" evidence="9">
    <location>
        <begin position="1"/>
        <end position="29"/>
    </location>
</feature>
<dbReference type="OrthoDB" id="430637at2759"/>
<evidence type="ECO:0000256" key="5">
    <source>
        <dbReference type="ARBA" id="ARBA00022927"/>
    </source>
</evidence>
<evidence type="ECO:0000259" key="11">
    <source>
        <dbReference type="PROSITE" id="PS50192"/>
    </source>
</evidence>
<dbReference type="GO" id="GO:0031902">
    <property type="term" value="C:late endosome membrane"/>
    <property type="evidence" value="ECO:0007669"/>
    <property type="project" value="TreeGrafter"/>
</dbReference>
<dbReference type="PANTHER" id="PTHR21230">
    <property type="entry name" value="VESICLE TRANSPORT V-SNARE PROTEIN VTI1-RELATED"/>
    <property type="match status" value="1"/>
</dbReference>
<evidence type="ECO:0000256" key="3">
    <source>
        <dbReference type="ARBA" id="ARBA00022448"/>
    </source>
</evidence>
<dbReference type="GO" id="GO:0031201">
    <property type="term" value="C:SNARE complex"/>
    <property type="evidence" value="ECO:0007669"/>
    <property type="project" value="TreeGrafter"/>
</dbReference>
<dbReference type="HOGENOM" id="CLU_075474_0_1_1"/>
<comment type="similarity">
    <text evidence="2">Belongs to the VTI1 family.</text>
</comment>
<dbReference type="EMBL" id="KN838516">
    <property type="protein sequence ID" value="KIJ22256.1"/>
    <property type="molecule type" value="Genomic_DNA"/>
</dbReference>
<dbReference type="GO" id="GO:0005484">
    <property type="term" value="F:SNAP receptor activity"/>
    <property type="evidence" value="ECO:0007669"/>
    <property type="project" value="TreeGrafter"/>
</dbReference>
<feature type="domain" description="T-SNARE coiled-coil homology" evidence="11">
    <location>
        <begin position="38"/>
        <end position="100"/>
    </location>
</feature>
<dbReference type="PANTHER" id="PTHR21230:SF26">
    <property type="entry name" value="VESICLE TRANSPORT THROUGH INTERACTION WITH T-SNARES HOMOLOG 1A"/>
    <property type="match status" value="1"/>
</dbReference>
<dbReference type="EMBL" id="KN838298">
    <property type="protein sequence ID" value="KIJ22396.1"/>
    <property type="molecule type" value="Genomic_DNA"/>
</dbReference>
<evidence type="ECO:0000313" key="14">
    <source>
        <dbReference type="Proteomes" id="UP000054279"/>
    </source>
</evidence>
<dbReference type="Proteomes" id="UP000054279">
    <property type="component" value="Unassembled WGS sequence"/>
</dbReference>
<feature type="transmembrane region" description="Helical" evidence="10">
    <location>
        <begin position="109"/>
        <end position="128"/>
    </location>
</feature>
<dbReference type="InterPro" id="IPR000727">
    <property type="entry name" value="T_SNARE_dom"/>
</dbReference>
<gene>
    <name evidence="13" type="ORF">M422DRAFT_40078</name>
    <name evidence="12" type="ORF">M422DRAFT_57226</name>
</gene>
<evidence type="ECO:0000256" key="4">
    <source>
        <dbReference type="ARBA" id="ARBA00022692"/>
    </source>
</evidence>
<comment type="subcellular location">
    <subcellularLocation>
        <location evidence="1">Membrane</location>
        <topology evidence="1">Single-pass type IV membrane protein</topology>
    </subcellularLocation>
</comment>
<dbReference type="Pfam" id="PF12352">
    <property type="entry name" value="V-SNARE_C"/>
    <property type="match status" value="1"/>
</dbReference>
<evidence type="ECO:0000256" key="9">
    <source>
        <dbReference type="SAM" id="MobiDB-lite"/>
    </source>
</evidence>
<dbReference type="GO" id="GO:0016236">
    <property type="term" value="P:macroautophagy"/>
    <property type="evidence" value="ECO:0007669"/>
    <property type="project" value="TreeGrafter"/>
</dbReference>
<dbReference type="FunFam" id="1.20.5.110:FF:000002">
    <property type="entry name" value="Vesicle transport through interaction with t-SNAREsB"/>
    <property type="match status" value="1"/>
</dbReference>
<dbReference type="CDD" id="cd15862">
    <property type="entry name" value="SNARE_Vti1"/>
    <property type="match status" value="1"/>
</dbReference>
<dbReference type="GO" id="GO:0006891">
    <property type="term" value="P:intra-Golgi vesicle-mediated transport"/>
    <property type="evidence" value="ECO:0007669"/>
    <property type="project" value="TreeGrafter"/>
</dbReference>
<evidence type="ECO:0000256" key="7">
    <source>
        <dbReference type="ARBA" id="ARBA00023054"/>
    </source>
</evidence>
<keyword evidence="7" id="KW-0175">Coiled coil</keyword>
<evidence type="ECO:0000313" key="13">
    <source>
        <dbReference type="EMBL" id="KIJ22396.1"/>
    </source>
</evidence>
<keyword evidence="4 10" id="KW-0812">Transmembrane</keyword>
<dbReference type="GO" id="GO:0005789">
    <property type="term" value="C:endoplasmic reticulum membrane"/>
    <property type="evidence" value="ECO:0007669"/>
    <property type="project" value="TreeGrafter"/>
</dbReference>
<dbReference type="GO" id="GO:0006896">
    <property type="term" value="P:Golgi to vacuole transport"/>
    <property type="evidence" value="ECO:0007669"/>
    <property type="project" value="TreeGrafter"/>
</dbReference>
<dbReference type="GO" id="GO:0005794">
    <property type="term" value="C:Golgi apparatus"/>
    <property type="evidence" value="ECO:0007669"/>
    <property type="project" value="TreeGrafter"/>
</dbReference>
<evidence type="ECO:0000256" key="2">
    <source>
        <dbReference type="ARBA" id="ARBA00006108"/>
    </source>
</evidence>
<dbReference type="GO" id="GO:0000149">
    <property type="term" value="F:SNARE binding"/>
    <property type="evidence" value="ECO:0007669"/>
    <property type="project" value="TreeGrafter"/>
</dbReference>
<name>A0A0C9UA40_SPHS4</name>
<feature type="non-terminal residue" evidence="13">
    <location>
        <position position="1"/>
    </location>
</feature>
<evidence type="ECO:0000313" key="12">
    <source>
        <dbReference type="EMBL" id="KIJ22256.1"/>
    </source>
</evidence>
<dbReference type="GO" id="GO:0012507">
    <property type="term" value="C:ER to Golgi transport vesicle membrane"/>
    <property type="evidence" value="ECO:0007669"/>
    <property type="project" value="TreeGrafter"/>
</dbReference>
<dbReference type="Gene3D" id="1.20.5.110">
    <property type="match status" value="1"/>
</dbReference>
<evidence type="ECO:0000256" key="1">
    <source>
        <dbReference type="ARBA" id="ARBA00004211"/>
    </source>
</evidence>